<gene>
    <name evidence="1" type="ORF">K3G42_002032</name>
</gene>
<accession>A0ACB8EP14</accession>
<sequence>MTPHWEEPQAGTGLNGPVLSTGSVAGVTPRTAKGSVESPSSLRSPRFTPPLDFPVLFLSVSRGRASFPATEQLDFPLAKEKETVLGERVAKWQFVKDWGPPASEQGLG</sequence>
<evidence type="ECO:0000313" key="2">
    <source>
        <dbReference type="Proteomes" id="UP000827872"/>
    </source>
</evidence>
<proteinExistence type="predicted"/>
<keyword evidence="2" id="KW-1185">Reference proteome</keyword>
<dbReference type="Proteomes" id="UP000827872">
    <property type="component" value="Linkage Group LG07"/>
</dbReference>
<dbReference type="EMBL" id="CM037620">
    <property type="protein sequence ID" value="KAH7994308.1"/>
    <property type="molecule type" value="Genomic_DNA"/>
</dbReference>
<organism evidence="1 2">
    <name type="scientific">Sphaerodactylus townsendi</name>
    <dbReference type="NCBI Taxonomy" id="933632"/>
    <lineage>
        <taxon>Eukaryota</taxon>
        <taxon>Metazoa</taxon>
        <taxon>Chordata</taxon>
        <taxon>Craniata</taxon>
        <taxon>Vertebrata</taxon>
        <taxon>Euteleostomi</taxon>
        <taxon>Lepidosauria</taxon>
        <taxon>Squamata</taxon>
        <taxon>Bifurcata</taxon>
        <taxon>Gekkota</taxon>
        <taxon>Sphaerodactylidae</taxon>
        <taxon>Sphaerodactylus</taxon>
    </lineage>
</organism>
<comment type="caution">
    <text evidence="1">The sequence shown here is derived from an EMBL/GenBank/DDBJ whole genome shotgun (WGS) entry which is preliminary data.</text>
</comment>
<reference evidence="1" key="1">
    <citation type="submission" date="2021-08" db="EMBL/GenBank/DDBJ databases">
        <title>The first chromosome-level gecko genome reveals the dynamic sex chromosomes of Neotropical dwarf geckos (Sphaerodactylidae: Sphaerodactylus).</title>
        <authorList>
            <person name="Pinto B.J."/>
            <person name="Keating S.E."/>
            <person name="Gamble T."/>
        </authorList>
    </citation>
    <scope>NUCLEOTIDE SEQUENCE</scope>
    <source>
        <strain evidence="1">TG3544</strain>
    </source>
</reference>
<name>A0ACB8EP14_9SAUR</name>
<protein>
    <submittedName>
        <fullName evidence="1">Uncharacterized protein</fullName>
    </submittedName>
</protein>
<evidence type="ECO:0000313" key="1">
    <source>
        <dbReference type="EMBL" id="KAH7994308.1"/>
    </source>
</evidence>